<name>A0ABR5N339_BRECH</name>
<accession>A0ABR5N339</accession>
<dbReference type="SUPFAM" id="SSF109854">
    <property type="entry name" value="DinB/YfiT-like putative metalloenzymes"/>
    <property type="match status" value="1"/>
</dbReference>
<gene>
    <name evidence="2" type="ORF">AN963_26605</name>
</gene>
<keyword evidence="3" id="KW-1185">Reference proteome</keyword>
<evidence type="ECO:0000259" key="1">
    <source>
        <dbReference type="Pfam" id="PF12867"/>
    </source>
</evidence>
<dbReference type="Pfam" id="PF12867">
    <property type="entry name" value="DinB_2"/>
    <property type="match status" value="1"/>
</dbReference>
<dbReference type="RefSeq" id="WP_055747503.1">
    <property type="nucleotide sequence ID" value="NZ_LJJB01000013.1"/>
</dbReference>
<sequence length="151" mass="16980">MFEHTLLPALQTARSRYTDVLANLDEKELVWKLAPGSNSVGFLIRHIAEVEYRFCLMFFQRPIPEGVELATIGKVKDEGIYTDLSSLHSFREASFAYLLESLAALPEEAWDIPCEAPIATITPRQALGRLIYHNGYHAGQIGLIRKYGGNE</sequence>
<protein>
    <recommendedName>
        <fullName evidence="1">DinB-like domain-containing protein</fullName>
    </recommendedName>
</protein>
<dbReference type="Gene3D" id="1.20.120.450">
    <property type="entry name" value="dinb family like domain"/>
    <property type="match status" value="1"/>
</dbReference>
<dbReference type="Proteomes" id="UP000051063">
    <property type="component" value="Unassembled WGS sequence"/>
</dbReference>
<organism evidence="2 3">
    <name type="scientific">Brevibacillus choshinensis</name>
    <dbReference type="NCBI Taxonomy" id="54911"/>
    <lineage>
        <taxon>Bacteria</taxon>
        <taxon>Bacillati</taxon>
        <taxon>Bacillota</taxon>
        <taxon>Bacilli</taxon>
        <taxon>Bacillales</taxon>
        <taxon>Paenibacillaceae</taxon>
        <taxon>Brevibacillus</taxon>
    </lineage>
</organism>
<evidence type="ECO:0000313" key="3">
    <source>
        <dbReference type="Proteomes" id="UP000051063"/>
    </source>
</evidence>
<dbReference type="InterPro" id="IPR024775">
    <property type="entry name" value="DinB-like"/>
</dbReference>
<proteinExistence type="predicted"/>
<dbReference type="EMBL" id="LJJB01000013">
    <property type="protein sequence ID" value="KQL44910.1"/>
    <property type="molecule type" value="Genomic_DNA"/>
</dbReference>
<comment type="caution">
    <text evidence="2">The sequence shown here is derived from an EMBL/GenBank/DDBJ whole genome shotgun (WGS) entry which is preliminary data.</text>
</comment>
<dbReference type="InterPro" id="IPR034660">
    <property type="entry name" value="DinB/YfiT-like"/>
</dbReference>
<feature type="domain" description="DinB-like" evidence="1">
    <location>
        <begin position="9"/>
        <end position="141"/>
    </location>
</feature>
<reference evidence="2 3" key="1">
    <citation type="submission" date="2015-09" db="EMBL/GenBank/DDBJ databases">
        <title>Genome sequencing project for genomic taxonomy and phylogenomics of Bacillus-like bacteria.</title>
        <authorList>
            <person name="Liu B."/>
            <person name="Wang J."/>
            <person name="Zhu Y."/>
            <person name="Liu G."/>
            <person name="Chen Q."/>
            <person name="Chen Z."/>
            <person name="Lan J."/>
            <person name="Che J."/>
            <person name="Ge C."/>
            <person name="Shi H."/>
            <person name="Pan Z."/>
            <person name="Liu X."/>
        </authorList>
    </citation>
    <scope>NUCLEOTIDE SEQUENCE [LARGE SCALE GENOMIC DNA]</scope>
    <source>
        <strain evidence="2 3">DSM 8552</strain>
    </source>
</reference>
<evidence type="ECO:0000313" key="2">
    <source>
        <dbReference type="EMBL" id="KQL44910.1"/>
    </source>
</evidence>